<dbReference type="Proteomes" id="UP000006639">
    <property type="component" value="Chromosome"/>
</dbReference>
<name>F7XUG9_MIDMI</name>
<dbReference type="EMBL" id="CP002130">
    <property type="protein sequence ID" value="AEI89528.1"/>
    <property type="molecule type" value="Genomic_DNA"/>
</dbReference>
<keyword evidence="2" id="KW-1185">Reference proteome</keyword>
<proteinExistence type="predicted"/>
<dbReference type="AlphaFoldDB" id="F7XUG9"/>
<gene>
    <name evidence="1" type="ordered locus">midi_01257</name>
</gene>
<organism evidence="1 2">
    <name type="scientific">Midichloria mitochondrii (strain IricVA)</name>
    <dbReference type="NCBI Taxonomy" id="696127"/>
    <lineage>
        <taxon>Bacteria</taxon>
        <taxon>Pseudomonadati</taxon>
        <taxon>Pseudomonadota</taxon>
        <taxon>Alphaproteobacteria</taxon>
        <taxon>Rickettsiales</taxon>
        <taxon>Candidatus Midichloriaceae</taxon>
        <taxon>Candidatus Midichloria</taxon>
    </lineage>
</organism>
<evidence type="ECO:0000313" key="1">
    <source>
        <dbReference type="EMBL" id="AEI89528.1"/>
    </source>
</evidence>
<dbReference type="KEGG" id="mmn:midi_01257"/>
<protein>
    <submittedName>
        <fullName evidence="1">Uncharacterized protein</fullName>
    </submittedName>
</protein>
<dbReference type="HOGENOM" id="CLU_2735598_0_0_5"/>
<accession>F7XUG9</accession>
<reference evidence="1 2" key="1">
    <citation type="journal article" date="2011" name="Mol. Biol. Evol.">
        <title>Phylogenomic evidence for the presence of a flagellum and cbb3 oxidase in the free-living mitochondrial ancestor.</title>
        <authorList>
            <person name="Sassera D."/>
            <person name="Lo N."/>
            <person name="Epis S."/>
            <person name="D'Auria G."/>
            <person name="Montagna M."/>
            <person name="Comandatore F."/>
            <person name="Horner D."/>
            <person name="Pereto J."/>
            <person name="Luciano A.M."/>
            <person name="Franciosi F."/>
            <person name="Ferri E."/>
            <person name="Crotti E."/>
            <person name="Bazzocchi C."/>
            <person name="Daffonchio D."/>
            <person name="Sacchi L."/>
            <person name="Moya A."/>
            <person name="Latorre A."/>
            <person name="Bandi C."/>
        </authorList>
    </citation>
    <scope>NUCLEOTIDE SEQUENCE [LARGE SCALE GENOMIC DNA]</scope>
    <source>
        <strain evidence="1 2">IricVA</strain>
    </source>
</reference>
<evidence type="ECO:0000313" key="2">
    <source>
        <dbReference type="Proteomes" id="UP000006639"/>
    </source>
</evidence>
<sequence>MKISYHLVAVYNYQAFAAYAILKLLCEEVVEARLCVVFFGGGFFDCAAVGAGGGAPRPILSTTSRKRSPSF</sequence>